<protein>
    <submittedName>
        <fullName evidence="4">Tetratricopeptide repeat</fullName>
    </submittedName>
</protein>
<dbReference type="EMBL" id="LT605205">
    <property type="protein sequence ID" value="SCD19523.1"/>
    <property type="molecule type" value="Genomic_DNA"/>
</dbReference>
<evidence type="ECO:0000313" key="5">
    <source>
        <dbReference type="Proteomes" id="UP000187464"/>
    </source>
</evidence>
<dbReference type="InterPro" id="IPR011990">
    <property type="entry name" value="TPR-like_helical_dom_sf"/>
</dbReference>
<organism evidence="4 5">
    <name type="scientific">Proteiniphilum saccharofermentans</name>
    <dbReference type="NCBI Taxonomy" id="1642647"/>
    <lineage>
        <taxon>Bacteria</taxon>
        <taxon>Pseudomonadati</taxon>
        <taxon>Bacteroidota</taxon>
        <taxon>Bacteroidia</taxon>
        <taxon>Bacteroidales</taxon>
        <taxon>Dysgonomonadaceae</taxon>
        <taxon>Proteiniphilum</taxon>
    </lineage>
</organism>
<dbReference type="RefSeq" id="WP_076928866.1">
    <property type="nucleotide sequence ID" value="NZ_LT605205.1"/>
</dbReference>
<gene>
    <name evidence="4" type="ORF">PSM36_0695</name>
</gene>
<keyword evidence="5" id="KW-1185">Reference proteome</keyword>
<dbReference type="PANTHER" id="PTHR44943:SF8">
    <property type="entry name" value="TPR REPEAT-CONTAINING PROTEIN MJ0263"/>
    <property type="match status" value="1"/>
</dbReference>
<dbReference type="KEGG" id="psac:PSM36_0695"/>
<dbReference type="PROSITE" id="PS50005">
    <property type="entry name" value="TPR"/>
    <property type="match status" value="1"/>
</dbReference>
<dbReference type="Proteomes" id="UP000187464">
    <property type="component" value="Chromosome I"/>
</dbReference>
<dbReference type="PANTHER" id="PTHR44943">
    <property type="entry name" value="CELLULOSE SYNTHASE OPERON PROTEIN C"/>
    <property type="match status" value="1"/>
</dbReference>
<sequence length="739" mass="86689">MNSSEIRKKLAIIYSYIEQKQLKDALEGVKELSSIQQNWAVTEKINELTTNYRFMLHYLIEGKKDPEQQRIYNKLIRDIYIVAEDAAEQLFLQESTSLFFDKIRLMGVRTPITMEEYRSIITKQADTISFIDLLEDGPEKESRIRQTTITHENTQQDLFYTIFVSPRANDDFIASCRHFMEDESVPQQDKMLFISALTMNILQRFDARKIEFLLDLCNHPEAELAIRAVTGIIPIFQIYSPRLELYSGCSDRLKLLSDDKTFGRRFIAAIIGFIQAHETEKITKKLTEEIIPEMMKLSPMIGKKIKLDEWMGETGFDEKNPEWQKILDETGLTDKLQEFTELQLEGADVFHSTFSNLKSYPFFQQMSNWFLPFTPQHSSVQQLFSNRSERDSLVEALSGSSLICNSDKYSFCLSIMMMPENYRKMMASQLGAESAELKNMQAEEEALKPFQKEETISKQYIQDLYRFFKLFPRRAEFRDIFELPLNYHRLPAFQPVVMQPNHLEKIALYYFEKNNFTEALSAYTLLAETRNGKSEIWQKIGYCRQMMADMKGALEAYLHADLIEENNTWVLQRIAYCYRVLKEPITALEYYRRLEQFRPDDLNIQLNIGHCYLELKEYEKALNYYFKVEMLNSNNTRAWRSIAWCAFLSRKLDVAERYYARILETKPNAHDYLNAGHVALCLEQTKRSVELYKLSLGKAGNFETFETMLAEDEDELQEAGVDISILPVILDKIRYDKEE</sequence>
<dbReference type="InterPro" id="IPR019734">
    <property type="entry name" value="TPR_rpt"/>
</dbReference>
<feature type="repeat" description="TPR" evidence="3">
    <location>
        <begin position="602"/>
        <end position="635"/>
    </location>
</feature>
<evidence type="ECO:0000313" key="4">
    <source>
        <dbReference type="EMBL" id="SCD19523.1"/>
    </source>
</evidence>
<dbReference type="SUPFAM" id="SSF48452">
    <property type="entry name" value="TPR-like"/>
    <property type="match status" value="1"/>
</dbReference>
<reference evidence="4 5" key="1">
    <citation type="submission" date="2016-08" db="EMBL/GenBank/DDBJ databases">
        <authorList>
            <person name="Seilhamer J.J."/>
        </authorList>
    </citation>
    <scope>NUCLEOTIDE SEQUENCE [LARGE SCALE GENOMIC DNA]</scope>
    <source>
        <strain evidence="4">M3/6</strain>
    </source>
</reference>
<proteinExistence type="predicted"/>
<dbReference type="SMART" id="SM00028">
    <property type="entry name" value="TPR"/>
    <property type="match status" value="5"/>
</dbReference>
<dbReference type="Gene3D" id="1.25.40.10">
    <property type="entry name" value="Tetratricopeptide repeat domain"/>
    <property type="match status" value="2"/>
</dbReference>
<evidence type="ECO:0000256" key="3">
    <source>
        <dbReference type="PROSITE-ProRule" id="PRU00339"/>
    </source>
</evidence>
<accession>A0A1R3ST48</accession>
<keyword evidence="2 3" id="KW-0802">TPR repeat</keyword>
<evidence type="ECO:0000256" key="1">
    <source>
        <dbReference type="ARBA" id="ARBA00022737"/>
    </source>
</evidence>
<dbReference type="STRING" id="1642647.PSM36_0695"/>
<keyword evidence="1" id="KW-0677">Repeat</keyword>
<evidence type="ECO:0000256" key="2">
    <source>
        <dbReference type="ARBA" id="ARBA00022803"/>
    </source>
</evidence>
<dbReference type="AlphaFoldDB" id="A0A1R3ST48"/>
<dbReference type="InterPro" id="IPR051685">
    <property type="entry name" value="Ycf3/AcsC/BcsC/TPR_MFPF"/>
</dbReference>
<name>A0A1R3ST48_9BACT</name>